<feature type="transmembrane region" description="Helical" evidence="6">
    <location>
        <begin position="225"/>
        <end position="244"/>
    </location>
</feature>
<keyword evidence="3 6" id="KW-1133">Transmembrane helix</keyword>
<dbReference type="GO" id="GO:0016020">
    <property type="term" value="C:membrane"/>
    <property type="evidence" value="ECO:0007669"/>
    <property type="project" value="UniProtKB-SubCell"/>
</dbReference>
<feature type="transmembrane region" description="Helical" evidence="6">
    <location>
        <begin position="302"/>
        <end position="324"/>
    </location>
</feature>
<comment type="subcellular location">
    <subcellularLocation>
        <location evidence="1">Membrane</location>
        <topology evidence="1">Multi-pass membrane protein</topology>
    </subcellularLocation>
</comment>
<sequence>MAPDKIALQDLSAEAEADALLREEDERERGARGAQHNSSSDEAQFKNDLEELEASESLPPPVQATSAVKKIHPAPIICIWIFLSSSVILMNAWILGDDAGDLNFPYPIFLTTVHLAYATIGTRLMLRFTHLLDGLNNVEMSWDRWMKNIVPIGALFSASLIFSNLAYLTLSVPFIQMLKAFTSVAVLTMSVLMGLDQFNKRTAIVVVAISFGVAMASYGELNFVFGGFVFQCLGIMFEATRLVAIQKLLQGLRMDPLVSLYYYAPVCATLNALLIPVFEGWAPLNLVLERVGPVTLFINCNVALLLNVSVVFLIGCASSLVLTLSGVLKDILLVAGSVVLFGSPVTFTQMFGYSVALAGLVVFKTPPEVMAGYIAHFKASIGL</sequence>
<feature type="transmembrane region" description="Helical" evidence="6">
    <location>
        <begin position="108"/>
        <end position="128"/>
    </location>
</feature>
<dbReference type="EMBL" id="MCGR01000121">
    <property type="protein sequence ID" value="ORY46231.1"/>
    <property type="molecule type" value="Genomic_DNA"/>
</dbReference>
<protein>
    <submittedName>
        <fullName evidence="8">Triose-phosphate transporter family-domain-containing protein</fullName>
    </submittedName>
</protein>
<dbReference type="Pfam" id="PF03151">
    <property type="entry name" value="TPT"/>
    <property type="match status" value="1"/>
</dbReference>
<gene>
    <name evidence="8" type="ORF">BCR35DRAFT_311045</name>
</gene>
<dbReference type="InParanoid" id="A0A1Y2CGQ4"/>
<keyword evidence="9" id="KW-1185">Reference proteome</keyword>
<dbReference type="FunCoup" id="A0A1Y2CGQ4">
    <property type="interactions" value="376"/>
</dbReference>
<dbReference type="Proteomes" id="UP000193467">
    <property type="component" value="Unassembled WGS sequence"/>
</dbReference>
<feature type="transmembrane region" description="Helical" evidence="6">
    <location>
        <begin position="202"/>
        <end position="219"/>
    </location>
</feature>
<organism evidence="8 9">
    <name type="scientific">Leucosporidium creatinivorum</name>
    <dbReference type="NCBI Taxonomy" id="106004"/>
    <lineage>
        <taxon>Eukaryota</taxon>
        <taxon>Fungi</taxon>
        <taxon>Dikarya</taxon>
        <taxon>Basidiomycota</taxon>
        <taxon>Pucciniomycotina</taxon>
        <taxon>Microbotryomycetes</taxon>
        <taxon>Leucosporidiales</taxon>
        <taxon>Leucosporidium</taxon>
    </lineage>
</organism>
<reference evidence="8 9" key="1">
    <citation type="submission" date="2016-07" db="EMBL/GenBank/DDBJ databases">
        <title>Pervasive Adenine N6-methylation of Active Genes in Fungi.</title>
        <authorList>
            <consortium name="DOE Joint Genome Institute"/>
            <person name="Mondo S.J."/>
            <person name="Dannebaum R.O."/>
            <person name="Kuo R.C."/>
            <person name="Labutti K."/>
            <person name="Haridas S."/>
            <person name="Kuo A."/>
            <person name="Salamov A."/>
            <person name="Ahrendt S.R."/>
            <person name="Lipzen A."/>
            <person name="Sullivan W."/>
            <person name="Andreopoulos W.B."/>
            <person name="Clum A."/>
            <person name="Lindquist E."/>
            <person name="Daum C."/>
            <person name="Ramamoorthy G.K."/>
            <person name="Gryganskyi A."/>
            <person name="Culley D."/>
            <person name="Magnuson J.K."/>
            <person name="James T.Y."/>
            <person name="O'Malley M.A."/>
            <person name="Stajich J.E."/>
            <person name="Spatafora J.W."/>
            <person name="Visel A."/>
            <person name="Grigoriev I.V."/>
        </authorList>
    </citation>
    <scope>NUCLEOTIDE SEQUENCE [LARGE SCALE GENOMIC DNA]</scope>
    <source>
        <strain evidence="8 9">62-1032</strain>
    </source>
</reference>
<accession>A0A1Y2CGQ4</accession>
<evidence type="ECO:0000256" key="6">
    <source>
        <dbReference type="SAM" id="Phobius"/>
    </source>
</evidence>
<keyword evidence="2 6" id="KW-0812">Transmembrane</keyword>
<feature type="transmembrane region" description="Helical" evidence="6">
    <location>
        <begin position="174"/>
        <end position="195"/>
    </location>
</feature>
<feature type="transmembrane region" description="Helical" evidence="6">
    <location>
        <begin position="76"/>
        <end position="96"/>
    </location>
</feature>
<evidence type="ECO:0000256" key="1">
    <source>
        <dbReference type="ARBA" id="ARBA00004141"/>
    </source>
</evidence>
<evidence type="ECO:0000256" key="5">
    <source>
        <dbReference type="SAM" id="MobiDB-lite"/>
    </source>
</evidence>
<evidence type="ECO:0000256" key="4">
    <source>
        <dbReference type="ARBA" id="ARBA00023136"/>
    </source>
</evidence>
<evidence type="ECO:0000256" key="2">
    <source>
        <dbReference type="ARBA" id="ARBA00022692"/>
    </source>
</evidence>
<dbReference type="AlphaFoldDB" id="A0A1Y2CGQ4"/>
<evidence type="ECO:0000313" key="8">
    <source>
        <dbReference type="EMBL" id="ORY46231.1"/>
    </source>
</evidence>
<comment type="caution">
    <text evidence="8">The sequence shown here is derived from an EMBL/GenBank/DDBJ whole genome shotgun (WGS) entry which is preliminary data.</text>
</comment>
<dbReference type="PANTHER" id="PTHR11132">
    <property type="entry name" value="SOLUTE CARRIER FAMILY 35"/>
    <property type="match status" value="1"/>
</dbReference>
<feature type="compositionally biased region" description="Basic and acidic residues" evidence="5">
    <location>
        <begin position="19"/>
        <end position="31"/>
    </location>
</feature>
<evidence type="ECO:0000259" key="7">
    <source>
        <dbReference type="Pfam" id="PF03151"/>
    </source>
</evidence>
<feature type="region of interest" description="Disordered" evidence="5">
    <location>
        <begin position="17"/>
        <end position="46"/>
    </location>
</feature>
<dbReference type="InterPro" id="IPR004853">
    <property type="entry name" value="Sugar_P_trans_dom"/>
</dbReference>
<dbReference type="InterPro" id="IPR050186">
    <property type="entry name" value="TPT_transporter"/>
</dbReference>
<evidence type="ECO:0000256" key="3">
    <source>
        <dbReference type="ARBA" id="ARBA00022989"/>
    </source>
</evidence>
<keyword evidence="4 6" id="KW-0472">Membrane</keyword>
<feature type="transmembrane region" description="Helical" evidence="6">
    <location>
        <begin position="149"/>
        <end position="168"/>
    </location>
</feature>
<evidence type="ECO:0000313" key="9">
    <source>
        <dbReference type="Proteomes" id="UP000193467"/>
    </source>
</evidence>
<name>A0A1Y2CGQ4_9BASI</name>
<proteinExistence type="predicted"/>
<feature type="transmembrane region" description="Helical" evidence="6">
    <location>
        <begin position="331"/>
        <end position="363"/>
    </location>
</feature>
<feature type="domain" description="Sugar phosphate transporter" evidence="7">
    <location>
        <begin position="77"/>
        <end position="363"/>
    </location>
</feature>
<dbReference type="OrthoDB" id="6418713at2759"/>
<feature type="transmembrane region" description="Helical" evidence="6">
    <location>
        <begin position="260"/>
        <end position="282"/>
    </location>
</feature>